<feature type="compositionally biased region" description="Acidic residues" evidence="1">
    <location>
        <begin position="154"/>
        <end position="164"/>
    </location>
</feature>
<proteinExistence type="predicted"/>
<evidence type="ECO:0000256" key="1">
    <source>
        <dbReference type="SAM" id="MobiDB-lite"/>
    </source>
</evidence>
<dbReference type="Proteomes" id="UP000007484">
    <property type="component" value="Chromosome"/>
</dbReference>
<dbReference type="AlphaFoldDB" id="F0QQL6"/>
<accession>F0QQL6</accession>
<dbReference type="STRING" id="768700.MSU_0242"/>
<gene>
    <name evidence="2" type="ordered locus">MSU_0242</name>
</gene>
<name>F0QQL6_MYCSL</name>
<feature type="compositionally biased region" description="Basic and acidic residues" evidence="1">
    <location>
        <begin position="67"/>
        <end position="97"/>
    </location>
</feature>
<dbReference type="KEGG" id="mss:MSU_0242"/>
<evidence type="ECO:0000313" key="3">
    <source>
        <dbReference type="Proteomes" id="UP000007484"/>
    </source>
</evidence>
<dbReference type="EMBL" id="CP002525">
    <property type="protein sequence ID" value="ADX97786.1"/>
    <property type="molecule type" value="Genomic_DNA"/>
</dbReference>
<evidence type="ECO:0000313" key="2">
    <source>
        <dbReference type="EMBL" id="ADX97786.1"/>
    </source>
</evidence>
<organism evidence="2 3">
    <name type="scientific">Mycoplasma suis (strain Illinois)</name>
    <dbReference type="NCBI Taxonomy" id="768700"/>
    <lineage>
        <taxon>Bacteria</taxon>
        <taxon>Bacillati</taxon>
        <taxon>Mycoplasmatota</taxon>
        <taxon>Mollicutes</taxon>
        <taxon>Mycoplasmataceae</taxon>
        <taxon>Mycoplasma</taxon>
    </lineage>
</organism>
<protein>
    <submittedName>
        <fullName evidence="2">Uncharacterized protein</fullName>
    </submittedName>
</protein>
<sequence>MDIPLLTKLLVSACTVGGGSFGAYVAGFTGNSKKDFVQIQEKGGKGVEGVKTPVKEVEESPETEIEDSSHQESDLQDEDNSKTTPKQEELDSQKEVETNPISPKEPEIQEFQDPLLQAELDSSENSGQLDLLNKEEEPEVKEEEERFDNFELYQWDEDEEDEDVAPTLEVAEYVQKTREERETGRVLEISCESWMRNGDGIFKKSTVDRNKCDSYKKRESWGKRGWSQPTSWVDVVKNKAKEVLGHYKLWVDKNSKFTNDEKSKWITKDESGRWECTRESSLNEKNFWIHCDFFSERR</sequence>
<keyword evidence="3" id="KW-1185">Reference proteome</keyword>
<dbReference type="RefSeq" id="WP_013609734.1">
    <property type="nucleotide sequence ID" value="NC_015155.1"/>
</dbReference>
<dbReference type="HOGENOM" id="CLU_071808_0_0_14"/>
<feature type="region of interest" description="Disordered" evidence="1">
    <location>
        <begin position="41"/>
        <end position="166"/>
    </location>
</feature>
<reference evidence="2 3" key="1">
    <citation type="journal article" date="2011" name="J. Bacteriol.">
        <title>Complete genome sequences of two hemotropic Mycoplasmas, Mycoplasma haemofelis strain Ohio2 and Mycoplasma suis strain Illinois.</title>
        <authorList>
            <person name="Messick J.B."/>
            <person name="Santos A.P."/>
            <person name="Guimaraes A.M."/>
        </authorList>
    </citation>
    <scope>NUCLEOTIDE SEQUENCE [LARGE SCALE GENOMIC DNA]</scope>
    <source>
        <strain evidence="2 3">Illinois</strain>
    </source>
</reference>